<evidence type="ECO:0000256" key="1">
    <source>
        <dbReference type="SAM" id="MobiDB-lite"/>
    </source>
</evidence>
<dbReference type="EMBL" id="JADXDR010000010">
    <property type="protein sequence ID" value="KAI7846053.1"/>
    <property type="molecule type" value="Genomic_DNA"/>
</dbReference>
<dbReference type="Gene3D" id="1.10.472.10">
    <property type="entry name" value="Cyclin-like"/>
    <property type="match status" value="2"/>
</dbReference>
<dbReference type="Proteomes" id="UP001205105">
    <property type="component" value="Unassembled WGS sequence"/>
</dbReference>
<evidence type="ECO:0000313" key="4">
    <source>
        <dbReference type="Proteomes" id="UP001205105"/>
    </source>
</evidence>
<protein>
    <recommendedName>
        <fullName evidence="2">Cyclin N-terminal domain-containing protein</fullName>
    </recommendedName>
</protein>
<dbReference type="SUPFAM" id="SSF47954">
    <property type="entry name" value="Cyclin-like"/>
    <property type="match status" value="1"/>
</dbReference>
<accession>A0AAD5E072</accession>
<dbReference type="PANTHER" id="PTHR10026">
    <property type="entry name" value="CYCLIN"/>
    <property type="match status" value="1"/>
</dbReference>
<name>A0AAD5E072_9CHLO</name>
<dbReference type="InterPro" id="IPR043198">
    <property type="entry name" value="Cyclin/Ssn8"/>
</dbReference>
<feature type="compositionally biased region" description="Basic and acidic residues" evidence="1">
    <location>
        <begin position="22"/>
        <end position="40"/>
    </location>
</feature>
<dbReference type="AlphaFoldDB" id="A0AAD5E072"/>
<dbReference type="GO" id="GO:0016538">
    <property type="term" value="F:cyclin-dependent protein serine/threonine kinase regulator activity"/>
    <property type="evidence" value="ECO:0007669"/>
    <property type="project" value="InterPro"/>
</dbReference>
<keyword evidence="4" id="KW-1185">Reference proteome</keyword>
<evidence type="ECO:0000259" key="2">
    <source>
        <dbReference type="Pfam" id="PF00134"/>
    </source>
</evidence>
<evidence type="ECO:0000313" key="3">
    <source>
        <dbReference type="EMBL" id="KAI7846053.1"/>
    </source>
</evidence>
<reference evidence="3" key="1">
    <citation type="submission" date="2020-11" db="EMBL/GenBank/DDBJ databases">
        <title>Chlorella ohadii genome sequencing and assembly.</title>
        <authorList>
            <person name="Murik O."/>
            <person name="Treves H."/>
            <person name="Kedem I."/>
            <person name="Shotland Y."/>
            <person name="Kaplan A."/>
        </authorList>
    </citation>
    <scope>NUCLEOTIDE SEQUENCE</scope>
    <source>
        <strain evidence="3">1</strain>
    </source>
</reference>
<proteinExistence type="predicted"/>
<organism evidence="3 4">
    <name type="scientific">Chlorella ohadii</name>
    <dbReference type="NCBI Taxonomy" id="2649997"/>
    <lineage>
        <taxon>Eukaryota</taxon>
        <taxon>Viridiplantae</taxon>
        <taxon>Chlorophyta</taxon>
        <taxon>core chlorophytes</taxon>
        <taxon>Trebouxiophyceae</taxon>
        <taxon>Chlorellales</taxon>
        <taxon>Chlorellaceae</taxon>
        <taxon>Chlorella clade</taxon>
        <taxon>Chlorella</taxon>
    </lineage>
</organism>
<dbReference type="GO" id="GO:0006357">
    <property type="term" value="P:regulation of transcription by RNA polymerase II"/>
    <property type="evidence" value="ECO:0007669"/>
    <property type="project" value="InterPro"/>
</dbReference>
<dbReference type="Pfam" id="PF00134">
    <property type="entry name" value="Cyclin_N"/>
    <property type="match status" value="1"/>
</dbReference>
<sequence length="346" mass="38052">MASARQPTHHLLKFPLLSRAELDNSPSRKDGVSQEMEERRRSHTAQHLKRVAFDLHMGIDTWAIAMTLYNRFYARKSMKKNHTFIVAAACLFLAGKVNDRPRHHSKVANVLLARWYGKENPQLQRLAAGAPTVDGAAVRNMPPAQLAEARAFWENMYATVLEAERSLLYTLGFDFNIDVLHTHLARLLKRPRFKSMGLGATTQAASDFQQYAVSFANDIYVKDGTLLLEWPLEKLAIAVYYMIFKGLKANNIKHIPTPPATSSGTPWYVEEGLTTEEIAALTSRLTSKLYGSGKKKEADGAARQGAAAAAAARGSRPAASAATAGGAASTMMLGACVPFFLPFFLL</sequence>
<gene>
    <name evidence="3" type="ORF">COHA_000419</name>
</gene>
<dbReference type="InterPro" id="IPR006671">
    <property type="entry name" value="Cyclin_N"/>
</dbReference>
<dbReference type="InterPro" id="IPR036915">
    <property type="entry name" value="Cyclin-like_sf"/>
</dbReference>
<feature type="region of interest" description="Disordered" evidence="1">
    <location>
        <begin position="22"/>
        <end position="43"/>
    </location>
</feature>
<feature type="domain" description="Cyclin N-terminal" evidence="2">
    <location>
        <begin position="21"/>
        <end position="174"/>
    </location>
</feature>
<comment type="caution">
    <text evidence="3">The sequence shown here is derived from an EMBL/GenBank/DDBJ whole genome shotgun (WGS) entry which is preliminary data.</text>
</comment>